<evidence type="ECO:0000313" key="2">
    <source>
        <dbReference type="Proteomes" id="UP001497700"/>
    </source>
</evidence>
<accession>A0ACB9Z9P8</accession>
<comment type="caution">
    <text evidence="1">The sequence shown here is derived from an EMBL/GenBank/DDBJ whole genome shotgun (WGS) entry which is preliminary data.</text>
</comment>
<reference evidence="1 2" key="1">
    <citation type="journal article" date="2022" name="New Phytol.">
        <title>Ecological generalism drives hyperdiversity of secondary metabolite gene clusters in xylarialean endophytes.</title>
        <authorList>
            <person name="Franco M.E.E."/>
            <person name="Wisecaver J.H."/>
            <person name="Arnold A.E."/>
            <person name="Ju Y.M."/>
            <person name="Slot J.C."/>
            <person name="Ahrendt S."/>
            <person name="Moore L.P."/>
            <person name="Eastman K.E."/>
            <person name="Scott K."/>
            <person name="Konkel Z."/>
            <person name="Mondo S.J."/>
            <person name="Kuo A."/>
            <person name="Hayes R.D."/>
            <person name="Haridas S."/>
            <person name="Andreopoulos B."/>
            <person name="Riley R."/>
            <person name="LaButti K."/>
            <person name="Pangilinan J."/>
            <person name="Lipzen A."/>
            <person name="Amirebrahimi M."/>
            <person name="Yan J."/>
            <person name="Adam C."/>
            <person name="Keymanesh K."/>
            <person name="Ng V."/>
            <person name="Louie K."/>
            <person name="Northen T."/>
            <person name="Drula E."/>
            <person name="Henrissat B."/>
            <person name="Hsieh H.M."/>
            <person name="Youens-Clark K."/>
            <person name="Lutzoni F."/>
            <person name="Miadlikowska J."/>
            <person name="Eastwood D.C."/>
            <person name="Hamelin R.C."/>
            <person name="Grigoriev I.V."/>
            <person name="U'Ren J.M."/>
        </authorList>
    </citation>
    <scope>NUCLEOTIDE SEQUENCE [LARGE SCALE GENOMIC DNA]</scope>
    <source>
        <strain evidence="1 2">CBS 119005</strain>
    </source>
</reference>
<dbReference type="EMBL" id="MU393441">
    <property type="protein sequence ID" value="KAI4868076.1"/>
    <property type="molecule type" value="Genomic_DNA"/>
</dbReference>
<gene>
    <name evidence="1" type="ORF">F4820DRAFT_411387</name>
</gene>
<sequence>MAKVNRLYALEVEKWAAIFRMLFPGDVDTPSPYYEYGDSDQILKSSTGLEESAAWGSRNDMPRNPRGVPPGYLDIRNIHANGSRSHTAQHTNNDHQQNPGSGQKRARCERHGNNREQDSGSGSDESNESGDDGRRKKPKKTSPCESIGMQYLACPFFQHNPVKYGRWRGCPGPGWPTINRLKEHLHRRHRLPKFPCLRCCEGFDNHESLKKQLRREDMCPLKPEPNLEGIDDSLEEKLKSRKGLSKLSESEKWVRIYQILFDGEPAPVPYYHHNRPKLLVNGNNEIREKDLGQIDYEAQAAVHSYEDKRGLPQAHIPFEDFENDNFLMLEIGTINFDSCFDFNWNAN</sequence>
<keyword evidence="2" id="KW-1185">Reference proteome</keyword>
<evidence type="ECO:0000313" key="1">
    <source>
        <dbReference type="EMBL" id="KAI4868076.1"/>
    </source>
</evidence>
<dbReference type="Proteomes" id="UP001497700">
    <property type="component" value="Unassembled WGS sequence"/>
</dbReference>
<protein>
    <submittedName>
        <fullName evidence="1">Uncharacterized protein</fullName>
    </submittedName>
</protein>
<organism evidence="1 2">
    <name type="scientific">Hypoxylon rubiginosum</name>
    <dbReference type="NCBI Taxonomy" id="110542"/>
    <lineage>
        <taxon>Eukaryota</taxon>
        <taxon>Fungi</taxon>
        <taxon>Dikarya</taxon>
        <taxon>Ascomycota</taxon>
        <taxon>Pezizomycotina</taxon>
        <taxon>Sordariomycetes</taxon>
        <taxon>Xylariomycetidae</taxon>
        <taxon>Xylariales</taxon>
        <taxon>Hypoxylaceae</taxon>
        <taxon>Hypoxylon</taxon>
    </lineage>
</organism>
<proteinExistence type="predicted"/>
<name>A0ACB9Z9P8_9PEZI</name>